<keyword evidence="2" id="KW-1185">Reference proteome</keyword>
<gene>
    <name evidence="1" type="ORF">ACFO4L_07180</name>
</gene>
<reference evidence="2" key="1">
    <citation type="journal article" date="2019" name="Int. J. Syst. Evol. Microbiol.">
        <title>The Global Catalogue of Microorganisms (GCM) 10K type strain sequencing project: providing services to taxonomists for standard genome sequencing and annotation.</title>
        <authorList>
            <consortium name="The Broad Institute Genomics Platform"/>
            <consortium name="The Broad Institute Genome Sequencing Center for Infectious Disease"/>
            <person name="Wu L."/>
            <person name="Ma J."/>
        </authorList>
    </citation>
    <scope>NUCLEOTIDE SEQUENCE [LARGE SCALE GENOMIC DNA]</scope>
    <source>
        <strain evidence="2">JCM 12165</strain>
    </source>
</reference>
<organism evidence="1 2">
    <name type="scientific">Bacillus daqingensis</name>
    <dbReference type="NCBI Taxonomy" id="872396"/>
    <lineage>
        <taxon>Bacteria</taxon>
        <taxon>Bacillati</taxon>
        <taxon>Bacillota</taxon>
        <taxon>Bacilli</taxon>
        <taxon>Bacillales</taxon>
        <taxon>Bacillaceae</taxon>
        <taxon>Bacillus</taxon>
    </lineage>
</organism>
<proteinExistence type="predicted"/>
<evidence type="ECO:0000313" key="2">
    <source>
        <dbReference type="Proteomes" id="UP001595896"/>
    </source>
</evidence>
<dbReference type="RefSeq" id="WP_377909010.1">
    <property type="nucleotide sequence ID" value="NZ_JBHSGK010000005.1"/>
</dbReference>
<comment type="caution">
    <text evidence="1">The sequence shown here is derived from an EMBL/GenBank/DDBJ whole genome shotgun (WGS) entry which is preliminary data.</text>
</comment>
<evidence type="ECO:0008006" key="3">
    <source>
        <dbReference type="Google" id="ProtNLM"/>
    </source>
</evidence>
<sequence>MERELMDEAAQLQDRLTEIYPELLLPQAVPLLWLGPVRPVLTVGVNPSPRDFDKANRFPQKHTNQKAIDWAKTEAEQAVRKLNEYFLSGNVYTNWFGKKNGAKMEGFMNGAGYSYYGDSASVYHLDYVPFATKKRMGATGLKEALFQLEEIRALFQKRIDWLKPSQIWVFGADVIQALPGVNQERVQQVSDYPAVSFGTGSLCGISAVFVYAKPGEQFLGLGSAADSNGRHHGSYGSRSSLREIGALISREIERLD</sequence>
<name>A0ABV9NWB8_9BACI</name>
<evidence type="ECO:0000313" key="1">
    <source>
        <dbReference type="EMBL" id="MFC4736365.1"/>
    </source>
</evidence>
<accession>A0ABV9NWB8</accession>
<dbReference type="EMBL" id="JBHSGK010000005">
    <property type="protein sequence ID" value="MFC4736365.1"/>
    <property type="molecule type" value="Genomic_DNA"/>
</dbReference>
<dbReference type="Proteomes" id="UP001595896">
    <property type="component" value="Unassembled WGS sequence"/>
</dbReference>
<protein>
    <recommendedName>
        <fullName evidence="3">Uracil DNA glycosylase superfamily protein</fullName>
    </recommendedName>
</protein>